<keyword evidence="2" id="KW-1185">Reference proteome</keyword>
<dbReference type="AlphaFoldDB" id="A0A1G8ESN1"/>
<accession>A0A1G8ESN1</accession>
<name>A0A1G8ESN1_9PROT</name>
<protein>
    <submittedName>
        <fullName evidence="1">Uncharacterized protein</fullName>
    </submittedName>
</protein>
<organism evidence="1 2">
    <name type="scientific">Roseospirillum parvum</name>
    <dbReference type="NCBI Taxonomy" id="83401"/>
    <lineage>
        <taxon>Bacteria</taxon>
        <taxon>Pseudomonadati</taxon>
        <taxon>Pseudomonadota</taxon>
        <taxon>Alphaproteobacteria</taxon>
        <taxon>Rhodospirillales</taxon>
        <taxon>Rhodospirillaceae</taxon>
        <taxon>Roseospirillum</taxon>
    </lineage>
</organism>
<dbReference type="STRING" id="83401.SAMN05421742_11125"/>
<dbReference type="Proteomes" id="UP000217076">
    <property type="component" value="Unassembled WGS sequence"/>
</dbReference>
<reference evidence="2" key="1">
    <citation type="submission" date="2016-10" db="EMBL/GenBank/DDBJ databases">
        <authorList>
            <person name="Varghese N."/>
            <person name="Submissions S."/>
        </authorList>
    </citation>
    <scope>NUCLEOTIDE SEQUENCE [LARGE SCALE GENOMIC DNA]</scope>
    <source>
        <strain evidence="2">930I</strain>
    </source>
</reference>
<sequence>MSDSRSPDISHLSAADLATLIREQSAVQGRERIALVDALIERSVKVKDIDAALIDKVARLANIGDNNGGCGVLSGGCC</sequence>
<dbReference type="EMBL" id="FNCV01000011">
    <property type="protein sequence ID" value="SDH72875.1"/>
    <property type="molecule type" value="Genomic_DNA"/>
</dbReference>
<evidence type="ECO:0000313" key="2">
    <source>
        <dbReference type="Proteomes" id="UP000217076"/>
    </source>
</evidence>
<gene>
    <name evidence="1" type="ORF">SAMN05421742_11125</name>
</gene>
<dbReference type="RefSeq" id="WP_092621167.1">
    <property type="nucleotide sequence ID" value="NZ_FNCV01000011.1"/>
</dbReference>
<evidence type="ECO:0000313" key="1">
    <source>
        <dbReference type="EMBL" id="SDH72875.1"/>
    </source>
</evidence>
<proteinExistence type="predicted"/>